<keyword evidence="1" id="KW-0853">WD repeat</keyword>
<name>Q4RAG8_TETNG</name>
<evidence type="ECO:0000259" key="4">
    <source>
        <dbReference type="PROSITE" id="PS50897"/>
    </source>
</evidence>
<dbReference type="InterPro" id="IPR051350">
    <property type="entry name" value="WD_repeat-ST_regulator"/>
</dbReference>
<gene>
    <name evidence="5" type="ORF">GSTENG00037671001</name>
</gene>
<dbReference type="HOGENOM" id="CLU_2043563_0_0_1"/>
<dbReference type="EMBL" id="CAAE01023663">
    <property type="protein sequence ID" value="CAG14615.1"/>
    <property type="molecule type" value="Genomic_DNA"/>
</dbReference>
<reference evidence="5" key="2">
    <citation type="submission" date="2004-02" db="EMBL/GenBank/DDBJ databases">
        <authorList>
            <consortium name="Genoscope"/>
            <consortium name="Whitehead Institute Centre for Genome Research"/>
        </authorList>
    </citation>
    <scope>NUCLEOTIDE SEQUENCE</scope>
</reference>
<dbReference type="PROSITE" id="PS50897">
    <property type="entry name" value="CTLH"/>
    <property type="match status" value="1"/>
</dbReference>
<keyword evidence="2" id="KW-0677">Repeat</keyword>
<dbReference type="KEGG" id="tng:GSTEN00037671G001"/>
<evidence type="ECO:0000256" key="1">
    <source>
        <dbReference type="ARBA" id="ARBA00022574"/>
    </source>
</evidence>
<organism evidence="5">
    <name type="scientific">Tetraodon nigroviridis</name>
    <name type="common">Spotted green pufferfish</name>
    <name type="synonym">Chelonodon nigroviridis</name>
    <dbReference type="NCBI Taxonomy" id="99883"/>
    <lineage>
        <taxon>Eukaryota</taxon>
        <taxon>Metazoa</taxon>
        <taxon>Chordata</taxon>
        <taxon>Craniata</taxon>
        <taxon>Vertebrata</taxon>
        <taxon>Euteleostomi</taxon>
        <taxon>Actinopterygii</taxon>
        <taxon>Neopterygii</taxon>
        <taxon>Teleostei</taxon>
        <taxon>Neoteleostei</taxon>
        <taxon>Acanthomorphata</taxon>
        <taxon>Eupercaria</taxon>
        <taxon>Tetraodontiformes</taxon>
        <taxon>Tetradontoidea</taxon>
        <taxon>Tetraodontidae</taxon>
        <taxon>Tetraodon</taxon>
    </lineage>
</organism>
<dbReference type="GeneTree" id="ENSGT00940000153634"/>
<evidence type="ECO:0000256" key="3">
    <source>
        <dbReference type="SAM" id="MobiDB-lite"/>
    </source>
</evidence>
<dbReference type="OrthoDB" id="972532at2759"/>
<dbReference type="Ensembl" id="ENSTNIT00000023138.1">
    <property type="protein sequence ID" value="ENSTNIP00000022896.1"/>
    <property type="gene ID" value="ENSTNIG00000019653.1"/>
</dbReference>
<sequence length="121" mass="13446">RERPERAEGPDALSQRHGGKNRGGHRLPPGRLSLTLPLPDAQRMKFLLLQQKYLEYLEDGKVLEALQVLRAELTPLKYNTERIHVLSGYLMCSHAEDLRSKAEWEGKGPGVAHQAAGQAAG</sequence>
<dbReference type="GO" id="GO:0034657">
    <property type="term" value="C:GID complex"/>
    <property type="evidence" value="ECO:0007669"/>
    <property type="project" value="TreeGrafter"/>
</dbReference>
<keyword evidence="7" id="KW-1185">Reference proteome</keyword>
<reference evidence="6" key="3">
    <citation type="submission" date="2025-05" db="UniProtKB">
        <authorList>
            <consortium name="Ensembl"/>
        </authorList>
    </citation>
    <scope>IDENTIFICATION</scope>
</reference>
<protein>
    <submittedName>
        <fullName evidence="5">(spotted green pufferfish) hypothetical protein</fullName>
    </submittedName>
</protein>
<feature type="non-terminal residue" evidence="5">
    <location>
        <position position="121"/>
    </location>
</feature>
<proteinExistence type="predicted"/>
<accession>Q4RAG8</accession>
<evidence type="ECO:0000313" key="5">
    <source>
        <dbReference type="EMBL" id="CAG14615.1"/>
    </source>
</evidence>
<feature type="domain" description="CTLH" evidence="4">
    <location>
        <begin position="44"/>
        <end position="64"/>
    </location>
</feature>
<dbReference type="PANTHER" id="PTHR22838:SF0">
    <property type="entry name" value="WD REPEAT-CONTAINING PROTEIN 26"/>
    <property type="match status" value="1"/>
</dbReference>
<dbReference type="PANTHER" id="PTHR22838">
    <property type="entry name" value="WD REPEAT PROTEIN 26-RELATED"/>
    <property type="match status" value="1"/>
</dbReference>
<reference evidence="5 7" key="1">
    <citation type="journal article" date="2004" name="Nature">
        <title>Genome duplication in the teleost fish Tetraodon nigroviridis reveals the early vertebrate proto-karyotype.</title>
        <authorList>
            <person name="Jaillon O."/>
            <person name="Aury J.-M."/>
            <person name="Brunet F."/>
            <person name="Petit J.-L."/>
            <person name="Stange-Thomann N."/>
            <person name="Mauceli E."/>
            <person name="Bouneau L."/>
            <person name="Fischer C."/>
            <person name="Ozouf-Costaz C."/>
            <person name="Bernot A."/>
            <person name="Nicaud S."/>
            <person name="Jaffe D."/>
            <person name="Fisher S."/>
            <person name="Lutfalla G."/>
            <person name="Dossat C."/>
            <person name="Segurens B."/>
            <person name="Dasilva C."/>
            <person name="Salanoubat M."/>
            <person name="Levy M."/>
            <person name="Boudet N."/>
            <person name="Castellano S."/>
            <person name="Anthouard V."/>
            <person name="Jubin C."/>
            <person name="Castelli V."/>
            <person name="Katinka M."/>
            <person name="Vacherie B."/>
            <person name="Biemont C."/>
            <person name="Skalli Z."/>
            <person name="Cattolico L."/>
            <person name="Poulain J."/>
            <person name="De Berardinis V."/>
            <person name="Cruaud C."/>
            <person name="Duprat S."/>
            <person name="Brottier P."/>
            <person name="Coutanceau J.-P."/>
            <person name="Gouzy J."/>
            <person name="Parra G."/>
            <person name="Lardier G."/>
            <person name="Chapple C."/>
            <person name="McKernan K.J."/>
            <person name="McEwan P."/>
            <person name="Bosak S."/>
            <person name="Kellis M."/>
            <person name="Volff J.-N."/>
            <person name="Guigo R."/>
            <person name="Zody M.C."/>
            <person name="Mesirov J."/>
            <person name="Lindblad-Toh K."/>
            <person name="Birren B."/>
            <person name="Nusbaum C."/>
            <person name="Kahn D."/>
            <person name="Robinson-Rechavi M."/>
            <person name="Laudet V."/>
            <person name="Schachter V."/>
            <person name="Quetier F."/>
            <person name="Saurin W."/>
            <person name="Scarpelli C."/>
            <person name="Wincker P."/>
            <person name="Lander E.S."/>
            <person name="Weissenbach J."/>
            <person name="Roest Crollius H."/>
        </authorList>
    </citation>
    <scope>NUCLEOTIDE SEQUENCE [LARGE SCALE GENOMIC DNA]</scope>
</reference>
<evidence type="ECO:0000256" key="2">
    <source>
        <dbReference type="ARBA" id="ARBA00022737"/>
    </source>
</evidence>
<dbReference type="STRING" id="99883.ENSTNIP00000022896"/>
<feature type="region of interest" description="Disordered" evidence="3">
    <location>
        <begin position="1"/>
        <end position="32"/>
    </location>
</feature>
<dbReference type="InterPro" id="IPR006595">
    <property type="entry name" value="CTLH_C"/>
</dbReference>
<evidence type="ECO:0000313" key="7">
    <source>
        <dbReference type="Proteomes" id="UP000007303"/>
    </source>
</evidence>
<evidence type="ECO:0000313" key="6">
    <source>
        <dbReference type="Ensembl" id="ENSTNIP00000022896.1"/>
    </source>
</evidence>
<dbReference type="AlphaFoldDB" id="Q4RAG8"/>
<dbReference type="GO" id="GO:0043161">
    <property type="term" value="P:proteasome-mediated ubiquitin-dependent protein catabolic process"/>
    <property type="evidence" value="ECO:0007669"/>
    <property type="project" value="TreeGrafter"/>
</dbReference>
<dbReference type="Proteomes" id="UP000007303">
    <property type="component" value="Unassembled WGS sequence"/>
</dbReference>